<dbReference type="EMBL" id="JAHMHS010000008">
    <property type="protein sequence ID" value="KAK1730092.1"/>
    <property type="molecule type" value="Genomic_DNA"/>
</dbReference>
<gene>
    <name evidence="1" type="ORF">BDZ83DRAFT_422904</name>
</gene>
<reference evidence="1" key="1">
    <citation type="submission" date="2021-12" db="EMBL/GenBank/DDBJ databases">
        <title>Comparative genomics, transcriptomics and evolutionary studies reveal genomic signatures of adaptation to plant cell wall in hemibiotrophic fungi.</title>
        <authorList>
            <consortium name="DOE Joint Genome Institute"/>
            <person name="Baroncelli R."/>
            <person name="Diaz J.F."/>
            <person name="Benocci T."/>
            <person name="Peng M."/>
            <person name="Battaglia E."/>
            <person name="Haridas S."/>
            <person name="Andreopoulos W."/>
            <person name="Labutti K."/>
            <person name="Pangilinan J."/>
            <person name="Floch G.L."/>
            <person name="Makela M.R."/>
            <person name="Henrissat B."/>
            <person name="Grigoriev I.V."/>
            <person name="Crouch J.A."/>
            <person name="De Vries R.P."/>
            <person name="Sukno S.A."/>
            <person name="Thon M.R."/>
        </authorList>
    </citation>
    <scope>NUCLEOTIDE SEQUENCE</scope>
    <source>
        <strain evidence="1">CBS 112980</strain>
    </source>
</reference>
<dbReference type="AlphaFoldDB" id="A0AAD8XML9"/>
<keyword evidence="2" id="KW-1185">Reference proteome</keyword>
<dbReference type="RefSeq" id="XP_060370147.1">
    <property type="nucleotide sequence ID" value="XM_060502989.1"/>
</dbReference>
<evidence type="ECO:0000313" key="2">
    <source>
        <dbReference type="Proteomes" id="UP001244207"/>
    </source>
</evidence>
<organism evidence="1 2">
    <name type="scientific">Glomerella acutata</name>
    <name type="common">Colletotrichum acutatum</name>
    <dbReference type="NCBI Taxonomy" id="27357"/>
    <lineage>
        <taxon>Eukaryota</taxon>
        <taxon>Fungi</taxon>
        <taxon>Dikarya</taxon>
        <taxon>Ascomycota</taxon>
        <taxon>Pezizomycotina</taxon>
        <taxon>Sordariomycetes</taxon>
        <taxon>Hypocreomycetidae</taxon>
        <taxon>Glomerellales</taxon>
        <taxon>Glomerellaceae</taxon>
        <taxon>Colletotrichum</taxon>
        <taxon>Colletotrichum acutatum species complex</taxon>
    </lineage>
</organism>
<proteinExistence type="predicted"/>
<dbReference type="Proteomes" id="UP001244207">
    <property type="component" value="Unassembled WGS sequence"/>
</dbReference>
<comment type="caution">
    <text evidence="1">The sequence shown here is derived from an EMBL/GenBank/DDBJ whole genome shotgun (WGS) entry which is preliminary data.</text>
</comment>
<protein>
    <submittedName>
        <fullName evidence="1">Uncharacterized protein</fullName>
    </submittedName>
</protein>
<accession>A0AAD8XML9</accession>
<name>A0AAD8XML9_GLOAC</name>
<sequence>MPAGGLSLAFVLRSTIQDSSPAASTLRRARLELTDPYSPNDIYNVRLRVAATKARIKRASWTSTGHDGRYSIVTVLAHRISRLQGQFPDNAQPRAPEDVENLLSKVPSELQKEPPGPSFPSPAGPVWGNIAVPARADGRGLAVISCLFGCRGARIQAILSAPDNGGGDFVRVPCRRAKQNAPTKLHAANDYHDHGEDAGVICSCSARLLSFGPSVGRIFRGPTNFGP</sequence>
<dbReference type="GeneID" id="85386888"/>
<evidence type="ECO:0000313" key="1">
    <source>
        <dbReference type="EMBL" id="KAK1730092.1"/>
    </source>
</evidence>